<dbReference type="InterPro" id="IPR050300">
    <property type="entry name" value="GDXG_lipolytic_enzyme"/>
</dbReference>
<feature type="compositionally biased region" description="Low complexity" evidence="2">
    <location>
        <begin position="373"/>
        <end position="386"/>
    </location>
</feature>
<proteinExistence type="predicted"/>
<evidence type="ECO:0000256" key="1">
    <source>
        <dbReference type="ARBA" id="ARBA00022801"/>
    </source>
</evidence>
<feature type="transmembrane region" description="Helical" evidence="3">
    <location>
        <begin position="6"/>
        <end position="32"/>
    </location>
</feature>
<feature type="compositionally biased region" description="Low complexity" evidence="2">
    <location>
        <begin position="326"/>
        <end position="355"/>
    </location>
</feature>
<feature type="region of interest" description="Disordered" evidence="2">
    <location>
        <begin position="84"/>
        <end position="106"/>
    </location>
</feature>
<evidence type="ECO:0000256" key="3">
    <source>
        <dbReference type="SAM" id="Phobius"/>
    </source>
</evidence>
<keyword evidence="5" id="KW-1185">Reference proteome</keyword>
<protein>
    <submittedName>
        <fullName evidence="4">Uncharacterized protein</fullName>
    </submittedName>
</protein>
<organism evidence="4 5">
    <name type="scientific">Naegleria fowleri</name>
    <name type="common">Brain eating amoeba</name>
    <dbReference type="NCBI Taxonomy" id="5763"/>
    <lineage>
        <taxon>Eukaryota</taxon>
        <taxon>Discoba</taxon>
        <taxon>Heterolobosea</taxon>
        <taxon>Tetramitia</taxon>
        <taxon>Eutetramitia</taxon>
        <taxon>Vahlkampfiidae</taxon>
        <taxon>Naegleria</taxon>
    </lineage>
</organism>
<dbReference type="GO" id="GO:0016787">
    <property type="term" value="F:hydrolase activity"/>
    <property type="evidence" value="ECO:0007669"/>
    <property type="project" value="UniProtKB-KW"/>
</dbReference>
<dbReference type="InterPro" id="IPR029058">
    <property type="entry name" value="AB_hydrolase_fold"/>
</dbReference>
<dbReference type="EMBL" id="VFQX01000059">
    <property type="protein sequence ID" value="KAF0973651.1"/>
    <property type="molecule type" value="Genomic_DNA"/>
</dbReference>
<keyword evidence="3" id="KW-0812">Transmembrane</keyword>
<dbReference type="Proteomes" id="UP000444721">
    <property type="component" value="Unassembled WGS sequence"/>
</dbReference>
<keyword evidence="3" id="KW-0472">Membrane</keyword>
<dbReference type="VEuPathDB" id="AmoebaDB:NfTy_009670"/>
<dbReference type="Gene3D" id="3.40.50.1820">
    <property type="entry name" value="alpha/beta hydrolase"/>
    <property type="match status" value="1"/>
</dbReference>
<dbReference type="GeneID" id="68115296"/>
<reference evidence="4 5" key="1">
    <citation type="journal article" date="2019" name="Sci. Rep.">
        <title>Nanopore sequencing improves the draft genome of the human pathogenic amoeba Naegleria fowleri.</title>
        <authorList>
            <person name="Liechti N."/>
            <person name="Schurch N."/>
            <person name="Bruggmann R."/>
            <person name="Wittwer M."/>
        </authorList>
    </citation>
    <scope>NUCLEOTIDE SEQUENCE [LARGE SCALE GENOMIC DNA]</scope>
    <source>
        <strain evidence="4 5">ATCC 30894</strain>
    </source>
</reference>
<dbReference type="PANTHER" id="PTHR48081">
    <property type="entry name" value="AB HYDROLASE SUPERFAMILY PROTEIN C4A8.06C"/>
    <property type="match status" value="1"/>
</dbReference>
<feature type="region of interest" description="Disordered" evidence="2">
    <location>
        <begin position="326"/>
        <end position="386"/>
    </location>
</feature>
<sequence>MKWKTFWILISTALEYSLLLPWYLGVIFHYYLVQYFKPYYLRDVQYGENERNDLNIYYQKHHHDKMRRMNDPIITHSSNNILNNNTSNNNNMLNNNTSNNNHQNTTNTNSKTQVLLFIHGGAWNSGDKLLYHNLGCTLRDYLNDHILVICNYRKYSKKKKDETTIDHSTSSISTATSSISTTSGATSESLSSNSSCRYGTLDHMYDIEDQLQDVEKCIEWIHSTPLFKPPPINGDHHWIDLSICGHSSGAHLSLTSLLRKPSLAQYVNRVILLAGVYDLEKQYQREIERGVEKWSGLYRVMRGDLIKYSPYHMLIRSYNNTKKKNIITSNSGGDRNSSNSSSSGDSSSSRMDPSSKFNNSSDDDGNEKDTTIQSSSHQSSHSQQHSLLHSLFQYNPNIKFHIVNGGQDTTVIPEYGNEFISHAYECH</sequence>
<comment type="caution">
    <text evidence="4">The sequence shown here is derived from an EMBL/GenBank/DDBJ whole genome shotgun (WGS) entry which is preliminary data.</text>
</comment>
<feature type="compositionally biased region" description="Low complexity" evidence="2">
    <location>
        <begin position="166"/>
        <end position="189"/>
    </location>
</feature>
<keyword evidence="1" id="KW-0378">Hydrolase</keyword>
<feature type="region of interest" description="Disordered" evidence="2">
    <location>
        <begin position="161"/>
        <end position="194"/>
    </location>
</feature>
<dbReference type="VEuPathDB" id="AmoebaDB:FDP41_008078"/>
<dbReference type="OrthoDB" id="6495301at2759"/>
<dbReference type="PANTHER" id="PTHR48081:SF33">
    <property type="entry name" value="KYNURENINE FORMAMIDASE"/>
    <property type="match status" value="1"/>
</dbReference>
<dbReference type="AlphaFoldDB" id="A0A6A5BGQ4"/>
<evidence type="ECO:0000313" key="5">
    <source>
        <dbReference type="Proteomes" id="UP000444721"/>
    </source>
</evidence>
<gene>
    <name evidence="4" type="ORF">FDP41_008078</name>
</gene>
<accession>A0A6A5BGQ4</accession>
<dbReference type="SUPFAM" id="SSF53474">
    <property type="entry name" value="alpha/beta-Hydrolases"/>
    <property type="match status" value="1"/>
</dbReference>
<name>A0A6A5BGQ4_NAEFO</name>
<dbReference type="VEuPathDB" id="AmoebaDB:NF0054130"/>
<dbReference type="RefSeq" id="XP_044558364.1">
    <property type="nucleotide sequence ID" value="XM_044711892.1"/>
</dbReference>
<evidence type="ECO:0000256" key="2">
    <source>
        <dbReference type="SAM" id="MobiDB-lite"/>
    </source>
</evidence>
<evidence type="ECO:0000313" key="4">
    <source>
        <dbReference type="EMBL" id="KAF0973651.1"/>
    </source>
</evidence>
<keyword evidence="3" id="KW-1133">Transmembrane helix</keyword>